<dbReference type="PANTHER" id="PTHR21600">
    <property type="entry name" value="MITOCHONDRIAL RNA PSEUDOURIDINE SYNTHASE"/>
    <property type="match status" value="1"/>
</dbReference>
<dbReference type="InterPro" id="IPR006225">
    <property type="entry name" value="PsdUridine_synth_RluC/D"/>
</dbReference>
<name>A0ABM0MEJ5_SACKO</name>
<evidence type="ECO:0000313" key="4">
    <source>
        <dbReference type="RefSeq" id="XP_006818436.1"/>
    </source>
</evidence>
<dbReference type="Pfam" id="PF00849">
    <property type="entry name" value="PseudoU_synth_2"/>
    <property type="match status" value="1"/>
</dbReference>
<feature type="compositionally biased region" description="Low complexity" evidence="1">
    <location>
        <begin position="1"/>
        <end position="13"/>
    </location>
</feature>
<protein>
    <submittedName>
        <fullName evidence="4">RNA pseudouridylate synthase domain-containing protein 2-like</fullName>
    </submittedName>
</protein>
<reference evidence="4" key="1">
    <citation type="submission" date="2025-08" db="UniProtKB">
        <authorList>
            <consortium name="RefSeq"/>
        </authorList>
    </citation>
    <scope>IDENTIFICATION</scope>
    <source>
        <tissue evidence="4">Testes</tissue>
    </source>
</reference>
<dbReference type="SUPFAM" id="SSF55120">
    <property type="entry name" value="Pseudouridine synthase"/>
    <property type="match status" value="1"/>
</dbReference>
<dbReference type="GeneID" id="102802511"/>
<dbReference type="Proteomes" id="UP000694865">
    <property type="component" value="Unplaced"/>
</dbReference>
<dbReference type="InterPro" id="IPR006224">
    <property type="entry name" value="PsdUridine_synth_RluA-like_CS"/>
</dbReference>
<gene>
    <name evidence="4" type="primary">LOC102802511</name>
</gene>
<dbReference type="InterPro" id="IPR006145">
    <property type="entry name" value="PsdUridine_synth_RsuA/RluA"/>
</dbReference>
<dbReference type="CDD" id="cd02557">
    <property type="entry name" value="PseudoU_synth_ScRIB2"/>
    <property type="match status" value="1"/>
</dbReference>
<evidence type="ECO:0000313" key="3">
    <source>
        <dbReference type="Proteomes" id="UP000694865"/>
    </source>
</evidence>
<evidence type="ECO:0000259" key="2">
    <source>
        <dbReference type="Pfam" id="PF00849"/>
    </source>
</evidence>
<dbReference type="NCBIfam" id="TIGR00005">
    <property type="entry name" value="rluA_subfam"/>
    <property type="match status" value="1"/>
</dbReference>
<dbReference type="InterPro" id="IPR050188">
    <property type="entry name" value="RluA_PseudoU_synthase"/>
</dbReference>
<accession>A0ABM0MEJ5</accession>
<dbReference type="PROSITE" id="PS01129">
    <property type="entry name" value="PSI_RLU"/>
    <property type="match status" value="1"/>
</dbReference>
<proteinExistence type="predicted"/>
<keyword evidence="3" id="KW-1185">Reference proteome</keyword>
<dbReference type="Gene3D" id="3.30.2350.10">
    <property type="entry name" value="Pseudouridine synthase"/>
    <property type="match status" value="1"/>
</dbReference>
<dbReference type="RefSeq" id="XP_006818436.1">
    <property type="nucleotide sequence ID" value="XM_006818373.1"/>
</dbReference>
<evidence type="ECO:0000256" key="1">
    <source>
        <dbReference type="SAM" id="MobiDB-lite"/>
    </source>
</evidence>
<dbReference type="InterPro" id="IPR020103">
    <property type="entry name" value="PsdUridine_synth_cat_dom_sf"/>
</dbReference>
<organism evidence="3 4">
    <name type="scientific">Saccoglossus kowalevskii</name>
    <name type="common">Acorn worm</name>
    <dbReference type="NCBI Taxonomy" id="10224"/>
    <lineage>
        <taxon>Eukaryota</taxon>
        <taxon>Metazoa</taxon>
        <taxon>Hemichordata</taxon>
        <taxon>Enteropneusta</taxon>
        <taxon>Harrimaniidae</taxon>
        <taxon>Saccoglossus</taxon>
    </lineage>
</organism>
<dbReference type="PANTHER" id="PTHR21600:SF40">
    <property type="entry name" value="PSEUDOURIDYLATE SYNTHASE RPUSD2"/>
    <property type="match status" value="1"/>
</dbReference>
<sequence length="542" mass="62118">MTSCESSSSTIPSQRRQRHRGGLRKVHPYYYTFSTHCKGRWLGLKLHDIFKKEFRSESPEFYAAAINSGMITINGSKASLDYVMKNNDFLESRVHRHEPPVTGQPIDVIVCNDDIAVINKPASIPVHPSGRYRHNTIVFLLGKEYDLKNLHTIHRLDRLTSGLLMFARSLEMSQKLDSYVRERKLQKTYICRVKGEFPSEPVECCEPIKTMSHKIGVCRVSPEGKECQTNFYRKSYNGTSSVVICEPHTGRMHQIRVHLQYLGYPIMNDPLYNNPVWGKDVGKGGVNDLPDDEMAETDQLNFLNLPYVTHFTGTHNCKKEVVKHGCCETLPHDGCCETCHMMVAVKHCHMTTAVKHCHTIAAVKRYHMMAAVKDYHMMAAVKDYHMMAAVKDYHMMAAVKHYHMMAAAKYRHMMAAVKPCHMMVAVKHCHMTVVVKHCHMTVVVKHCHMMAVVKCCHTTAAVKHCHMMVVVKRCHMMVVKRCHMMVVKRCHMIAAVKHCHMTAAVKRCHMTAAGPDFEYSTPMPEWASENWKEPDELIDREK</sequence>
<feature type="domain" description="Pseudouridine synthase RsuA/RluA-like" evidence="2">
    <location>
        <begin position="115"/>
        <end position="260"/>
    </location>
</feature>
<feature type="region of interest" description="Disordered" evidence="1">
    <location>
        <begin position="1"/>
        <end position="20"/>
    </location>
</feature>